<evidence type="ECO:0000313" key="2">
    <source>
        <dbReference type="Proteomes" id="UP000268857"/>
    </source>
</evidence>
<dbReference type="AlphaFoldDB" id="A0A3S0XZ22"/>
<keyword evidence="2" id="KW-1185">Reference proteome</keyword>
<dbReference type="EMBL" id="RSCJ01000011">
    <property type="protein sequence ID" value="RUR80230.1"/>
    <property type="molecule type" value="Genomic_DNA"/>
</dbReference>
<sequence>MQLLTINSNSTSTSMTNSVVTKRPKLSMIWTKEYKGQREILVAKWVVED</sequence>
<proteinExistence type="predicted"/>
<comment type="caution">
    <text evidence="1">The sequence shown here is derived from an EMBL/GenBank/DDBJ whole genome shotgun (WGS) entry which is preliminary data.</text>
</comment>
<organism evidence="1 2">
    <name type="scientific">Chlorogloeopsis fritschii PCC 6912</name>
    <dbReference type="NCBI Taxonomy" id="211165"/>
    <lineage>
        <taxon>Bacteria</taxon>
        <taxon>Bacillati</taxon>
        <taxon>Cyanobacteriota</taxon>
        <taxon>Cyanophyceae</taxon>
        <taxon>Nostocales</taxon>
        <taxon>Chlorogloeopsidaceae</taxon>
        <taxon>Chlorogloeopsis</taxon>
    </lineage>
</organism>
<reference evidence="1 2" key="1">
    <citation type="journal article" date="2019" name="Genome Biol. Evol.">
        <title>Day and night: Metabolic profiles and evolutionary relationships of six axenic non-marine cyanobacteria.</title>
        <authorList>
            <person name="Will S.E."/>
            <person name="Henke P."/>
            <person name="Boedeker C."/>
            <person name="Huang S."/>
            <person name="Brinkmann H."/>
            <person name="Rohde M."/>
            <person name="Jarek M."/>
            <person name="Friedl T."/>
            <person name="Seufert S."/>
            <person name="Schumacher M."/>
            <person name="Overmann J."/>
            <person name="Neumann-Schaal M."/>
            <person name="Petersen J."/>
        </authorList>
    </citation>
    <scope>NUCLEOTIDE SEQUENCE [LARGE SCALE GENOMIC DNA]</scope>
    <source>
        <strain evidence="1 2">PCC 6912</strain>
    </source>
</reference>
<accession>A0A3S0XZ22</accession>
<evidence type="ECO:0000313" key="1">
    <source>
        <dbReference type="EMBL" id="RUR80230.1"/>
    </source>
</evidence>
<protein>
    <submittedName>
        <fullName evidence="1">Uncharacterized protein</fullName>
    </submittedName>
</protein>
<gene>
    <name evidence="1" type="ORF">PCC6912_30900</name>
</gene>
<name>A0A3S0XZ22_CHLFR</name>
<dbReference type="Proteomes" id="UP000268857">
    <property type="component" value="Unassembled WGS sequence"/>
</dbReference>
<dbReference type="RefSeq" id="WP_016873899.1">
    <property type="nucleotide sequence ID" value="NZ_AJLN01000050.1"/>
</dbReference>